<evidence type="ECO:0000313" key="20">
    <source>
        <dbReference type="EMBL" id="QSF54453.1"/>
    </source>
</evidence>
<reference evidence="20 21" key="1">
    <citation type="submission" date="2021-02" db="EMBL/GenBank/DDBJ databases">
        <title>Brevundimonas sp. CS1 genome sequence.</title>
        <authorList>
            <person name="Lee K."/>
            <person name="Choi Y.-J."/>
            <person name="Son H.-R."/>
        </authorList>
    </citation>
    <scope>NUCLEOTIDE SEQUENCE [LARGE SCALE GENOMIC DNA]</scope>
    <source>
        <strain evidence="20 21">CS1</strain>
    </source>
</reference>
<feature type="transmembrane region" description="Helical" evidence="14">
    <location>
        <begin position="145"/>
        <end position="166"/>
    </location>
</feature>
<dbReference type="PROSITE" id="PS50109">
    <property type="entry name" value="HIS_KIN"/>
    <property type="match status" value="1"/>
</dbReference>
<keyword evidence="21" id="KW-1185">Reference proteome</keyword>
<feature type="transmembrane region" description="Helical" evidence="14">
    <location>
        <begin position="77"/>
        <end position="97"/>
    </location>
</feature>
<evidence type="ECO:0000259" key="19">
    <source>
        <dbReference type="PROSITE" id="PS50894"/>
    </source>
</evidence>
<dbReference type="InterPro" id="IPR035965">
    <property type="entry name" value="PAS-like_dom_sf"/>
</dbReference>
<dbReference type="SMART" id="SM00448">
    <property type="entry name" value="REC"/>
    <property type="match status" value="1"/>
</dbReference>
<dbReference type="InterPro" id="IPR003661">
    <property type="entry name" value="HisK_dim/P_dom"/>
</dbReference>
<dbReference type="Pfam" id="PF05231">
    <property type="entry name" value="MASE1"/>
    <property type="match status" value="1"/>
</dbReference>
<keyword evidence="5 13" id="KW-0597">Phosphoprotein</keyword>
<dbReference type="SUPFAM" id="SSF52172">
    <property type="entry name" value="CheY-like"/>
    <property type="match status" value="1"/>
</dbReference>
<dbReference type="EMBL" id="CP070968">
    <property type="protein sequence ID" value="QSF54453.1"/>
    <property type="molecule type" value="Genomic_DNA"/>
</dbReference>
<feature type="transmembrane region" description="Helical" evidence="14">
    <location>
        <begin position="31"/>
        <end position="46"/>
    </location>
</feature>
<dbReference type="InterPro" id="IPR001610">
    <property type="entry name" value="PAC"/>
</dbReference>
<keyword evidence="6 14" id="KW-0812">Transmembrane</keyword>
<dbReference type="PANTHER" id="PTHR45339">
    <property type="entry name" value="HYBRID SIGNAL TRANSDUCTION HISTIDINE KINASE J"/>
    <property type="match status" value="1"/>
</dbReference>
<evidence type="ECO:0000259" key="18">
    <source>
        <dbReference type="PROSITE" id="PS50113"/>
    </source>
</evidence>
<evidence type="ECO:0000256" key="1">
    <source>
        <dbReference type="ARBA" id="ARBA00000085"/>
    </source>
</evidence>
<dbReference type="SMART" id="SM00086">
    <property type="entry name" value="PAC"/>
    <property type="match status" value="2"/>
</dbReference>
<evidence type="ECO:0000256" key="11">
    <source>
        <dbReference type="ARBA" id="ARBA00023136"/>
    </source>
</evidence>
<dbReference type="Pfam" id="PF00072">
    <property type="entry name" value="Response_reg"/>
    <property type="match status" value="1"/>
</dbReference>
<evidence type="ECO:0000259" key="17">
    <source>
        <dbReference type="PROSITE" id="PS50112"/>
    </source>
</evidence>
<evidence type="ECO:0000256" key="14">
    <source>
        <dbReference type="SAM" id="Phobius"/>
    </source>
</evidence>
<dbReference type="Gene3D" id="3.30.450.20">
    <property type="entry name" value="PAS domain"/>
    <property type="match status" value="2"/>
</dbReference>
<evidence type="ECO:0000256" key="10">
    <source>
        <dbReference type="ARBA" id="ARBA00023012"/>
    </source>
</evidence>
<feature type="transmembrane region" description="Helical" evidence="14">
    <location>
        <begin position="178"/>
        <end position="199"/>
    </location>
</feature>
<dbReference type="SUPFAM" id="SSF47226">
    <property type="entry name" value="Histidine-containing phosphotransfer domain, HPT domain"/>
    <property type="match status" value="1"/>
</dbReference>
<keyword evidence="8" id="KW-0067">ATP-binding</keyword>
<dbReference type="PROSITE" id="PS50113">
    <property type="entry name" value="PAC"/>
    <property type="match status" value="2"/>
</dbReference>
<keyword evidence="10" id="KW-0902">Two-component regulatory system</keyword>
<evidence type="ECO:0000256" key="5">
    <source>
        <dbReference type="ARBA" id="ARBA00022553"/>
    </source>
</evidence>
<evidence type="ECO:0000256" key="7">
    <source>
        <dbReference type="ARBA" id="ARBA00022741"/>
    </source>
</evidence>
<feature type="domain" description="PAC" evidence="18">
    <location>
        <begin position="379"/>
        <end position="431"/>
    </location>
</feature>
<feature type="domain" description="PAC" evidence="18">
    <location>
        <begin position="505"/>
        <end position="557"/>
    </location>
</feature>
<feature type="domain" description="PAS" evidence="17">
    <location>
        <begin position="432"/>
        <end position="502"/>
    </location>
</feature>
<evidence type="ECO:0000313" key="21">
    <source>
        <dbReference type="Proteomes" id="UP000662957"/>
    </source>
</evidence>
<dbReference type="SUPFAM" id="SSF47384">
    <property type="entry name" value="Homodimeric domain of signal transducing histidine kinase"/>
    <property type="match status" value="1"/>
</dbReference>
<keyword evidence="11 14" id="KW-0472">Membrane</keyword>
<dbReference type="CDD" id="cd00082">
    <property type="entry name" value="HisKA"/>
    <property type="match status" value="1"/>
</dbReference>
<dbReference type="PRINTS" id="PR00344">
    <property type="entry name" value="BCTRLSENSOR"/>
</dbReference>
<dbReference type="InterPro" id="IPR005467">
    <property type="entry name" value="His_kinase_dom"/>
</dbReference>
<dbReference type="PROSITE" id="PS50894">
    <property type="entry name" value="HPT"/>
    <property type="match status" value="1"/>
</dbReference>
<dbReference type="Pfam" id="PF08447">
    <property type="entry name" value="PAS_3"/>
    <property type="match status" value="2"/>
</dbReference>
<feature type="transmembrane region" description="Helical" evidence="14">
    <location>
        <begin position="53"/>
        <end position="71"/>
    </location>
</feature>
<name>A0ABX7LNQ7_9CAUL</name>
<feature type="domain" description="HPt" evidence="19">
    <location>
        <begin position="946"/>
        <end position="1044"/>
    </location>
</feature>
<feature type="modified residue" description="Phosphohistidine" evidence="12">
    <location>
        <position position="985"/>
    </location>
</feature>
<dbReference type="EC" id="2.7.13.3" evidence="3"/>
<dbReference type="InterPro" id="IPR007895">
    <property type="entry name" value="MASE1"/>
</dbReference>
<feature type="transmembrane region" description="Helical" evidence="14">
    <location>
        <begin position="256"/>
        <end position="277"/>
    </location>
</feature>
<keyword evidence="7" id="KW-0547">Nucleotide-binding</keyword>
<protein>
    <recommendedName>
        <fullName evidence="3">histidine kinase</fullName>
        <ecNumber evidence="3">2.7.13.3</ecNumber>
    </recommendedName>
</protein>
<keyword evidence="9 14" id="KW-1133">Transmembrane helix</keyword>
<dbReference type="InterPro" id="IPR036097">
    <property type="entry name" value="HisK_dim/P_sf"/>
</dbReference>
<comment type="catalytic activity">
    <reaction evidence="1">
        <text>ATP + protein L-histidine = ADP + protein N-phospho-L-histidine.</text>
        <dbReference type="EC" id="2.7.13.3"/>
    </reaction>
</comment>
<dbReference type="SUPFAM" id="SSF55874">
    <property type="entry name" value="ATPase domain of HSP90 chaperone/DNA topoisomerase II/histidine kinase"/>
    <property type="match status" value="1"/>
</dbReference>
<evidence type="ECO:0000256" key="3">
    <source>
        <dbReference type="ARBA" id="ARBA00012438"/>
    </source>
</evidence>
<dbReference type="Pfam" id="PF01627">
    <property type="entry name" value="Hpt"/>
    <property type="match status" value="1"/>
</dbReference>
<keyword evidence="4" id="KW-1003">Cell membrane</keyword>
<dbReference type="InterPro" id="IPR004358">
    <property type="entry name" value="Sig_transdc_His_kin-like_C"/>
</dbReference>
<dbReference type="InterPro" id="IPR036641">
    <property type="entry name" value="HPT_dom_sf"/>
</dbReference>
<dbReference type="CDD" id="cd16922">
    <property type="entry name" value="HATPase_EvgS-ArcB-TorS-like"/>
    <property type="match status" value="1"/>
</dbReference>
<evidence type="ECO:0000256" key="4">
    <source>
        <dbReference type="ARBA" id="ARBA00022475"/>
    </source>
</evidence>
<dbReference type="InterPro" id="IPR008207">
    <property type="entry name" value="Sig_transdc_His_kin_Hpt_dom"/>
</dbReference>
<dbReference type="Pfam" id="PF00512">
    <property type="entry name" value="HisKA"/>
    <property type="match status" value="1"/>
</dbReference>
<evidence type="ECO:0000256" key="9">
    <source>
        <dbReference type="ARBA" id="ARBA00022989"/>
    </source>
</evidence>
<dbReference type="CDD" id="cd00130">
    <property type="entry name" value="PAS"/>
    <property type="match status" value="2"/>
</dbReference>
<dbReference type="PROSITE" id="PS50112">
    <property type="entry name" value="PAS"/>
    <property type="match status" value="1"/>
</dbReference>
<evidence type="ECO:0000259" key="16">
    <source>
        <dbReference type="PROSITE" id="PS50110"/>
    </source>
</evidence>
<feature type="modified residue" description="4-aspartylphosphate" evidence="13">
    <location>
        <position position="862"/>
    </location>
</feature>
<dbReference type="InterPro" id="IPR001789">
    <property type="entry name" value="Sig_transdc_resp-reg_receiver"/>
</dbReference>
<accession>A0ABX7LNQ7</accession>
<dbReference type="RefSeq" id="WP_205681946.1">
    <property type="nucleotide sequence ID" value="NZ_CP070968.1"/>
</dbReference>
<dbReference type="InterPro" id="IPR000700">
    <property type="entry name" value="PAS-assoc_C"/>
</dbReference>
<dbReference type="Pfam" id="PF02518">
    <property type="entry name" value="HATPase_c"/>
    <property type="match status" value="1"/>
</dbReference>
<organism evidence="20 21">
    <name type="scientific">Brevundimonas fontaquae</name>
    <dbReference type="NCBI Taxonomy" id="2813778"/>
    <lineage>
        <taxon>Bacteria</taxon>
        <taxon>Pseudomonadati</taxon>
        <taxon>Pseudomonadota</taxon>
        <taxon>Alphaproteobacteria</taxon>
        <taxon>Caulobacterales</taxon>
        <taxon>Caulobacteraceae</taxon>
        <taxon>Brevundimonas</taxon>
    </lineage>
</organism>
<gene>
    <name evidence="20" type="ORF">JX001_01045</name>
</gene>
<evidence type="ECO:0000256" key="8">
    <source>
        <dbReference type="ARBA" id="ARBA00022840"/>
    </source>
</evidence>
<dbReference type="InterPro" id="IPR013655">
    <property type="entry name" value="PAS_fold_3"/>
</dbReference>
<dbReference type="SUPFAM" id="SSF55785">
    <property type="entry name" value="PYP-like sensor domain (PAS domain)"/>
    <property type="match status" value="2"/>
</dbReference>
<dbReference type="InterPro" id="IPR003594">
    <property type="entry name" value="HATPase_dom"/>
</dbReference>
<dbReference type="InterPro" id="IPR036890">
    <property type="entry name" value="HATPase_C_sf"/>
</dbReference>
<evidence type="ECO:0000256" key="6">
    <source>
        <dbReference type="ARBA" id="ARBA00022692"/>
    </source>
</evidence>
<dbReference type="Gene3D" id="3.30.565.10">
    <property type="entry name" value="Histidine kinase-like ATPase, C-terminal domain"/>
    <property type="match status" value="1"/>
</dbReference>
<dbReference type="NCBIfam" id="TIGR00229">
    <property type="entry name" value="sensory_box"/>
    <property type="match status" value="1"/>
</dbReference>
<dbReference type="Proteomes" id="UP000662957">
    <property type="component" value="Chromosome"/>
</dbReference>
<proteinExistence type="predicted"/>
<sequence>MKFLLTLAGLALLASLLTTFAIVHGRFGGPVSAIWALNALFFVIASKSRRNRWPSLLGAMFVGNLAAYLIAGDPSLRALVFAVANVIEVVVMVVALNRRSRTRLFRRSSMLRFIGWSFIAVPLSTAIAIMALALTGKHVGEHGAAVWFAAHTLGLLFFTPMIWALSNRQARLDLRRNVGSMLPDLVLVGAVTAGVFAQSRYPVLFLVPPVLVLVAYRRGLAGAAIGLFIVGAVGFAFTLGGTGPTRLVDSHVSEQLLVLQGFLVVNALAALTVGSAASEKRRLIERLQRHRASLARRAHKERLLIQQARLAERMSQVGYWTLNPSTGDVYWSPEVYRIHGVTPEEFNPRLGDALQFYPEGDRQHVSETLRVGVETQSAWSFEADLQKADGSLIRVRSMAEMQMNDANEVETIFGVFKDVTRDHEMLEKVREQETLYRLLADNSSDVIARFGTDSVFTYLSPSIKPLLGYDPEDLIGKSTSLVVHPDDFERVLSDWRRGLASGRPFSVEYRGVHRDGTIKWLEARPSITRDEDGQILEFIDSVRDVTDRHAREVELAKATEAANEATRAKGAFLSNMSHEIRTPLNGIIGFSDLLSDAQTAEERAHYIARIQGAGQALLHVVNDILDFSKIEAGKMTVERVPYSPAALSAEVVELVRAANASSDLVFTHAVDPDVAAAYVGDPARIRQVLLNLVGNAAKFTRQGAVDVRVARVDGRLGFIIKDNGPGIASDKLSRVFEGFSQADESVARTFGGTGLGLSISRSLARLMDGDISLTSVLGQGTVATLLVPWVESDQKPVTAAQGAASLNNAALRVMVVDDVEINREFVEIGLGRAGHSVESHASAESALAVLSAGASVDVILMDVQMPGTDGLTATRAIRKMPGAASKLPIIGLTANVLPEQAAACLAAGMDDHFGKPIDMARLVERLAKVSSRRDATAVSAPQAAPADPAMDALARRYTAHLHTVAEELRQLIEDGDHPKLAALSHSIAGTAGSLGFGAVSDAAFELEAACRRVADSSGEATSVAGDVENLISAISRLPVGDASR</sequence>
<comment type="subcellular location">
    <subcellularLocation>
        <location evidence="2">Cell membrane</location>
        <topology evidence="2">Multi-pass membrane protein</topology>
    </subcellularLocation>
</comment>
<dbReference type="SMART" id="SM00388">
    <property type="entry name" value="HisKA"/>
    <property type="match status" value="1"/>
</dbReference>
<dbReference type="PANTHER" id="PTHR45339:SF1">
    <property type="entry name" value="HYBRID SIGNAL TRANSDUCTION HISTIDINE KINASE J"/>
    <property type="match status" value="1"/>
</dbReference>
<dbReference type="SMART" id="SM00091">
    <property type="entry name" value="PAS"/>
    <property type="match status" value="2"/>
</dbReference>
<dbReference type="Gene3D" id="1.10.287.130">
    <property type="match status" value="1"/>
</dbReference>
<evidence type="ECO:0000259" key="15">
    <source>
        <dbReference type="PROSITE" id="PS50109"/>
    </source>
</evidence>
<dbReference type="PROSITE" id="PS50110">
    <property type="entry name" value="RESPONSE_REGULATORY"/>
    <property type="match status" value="1"/>
</dbReference>
<feature type="transmembrane region" description="Helical" evidence="14">
    <location>
        <begin position="109"/>
        <end position="133"/>
    </location>
</feature>
<feature type="domain" description="Response regulatory" evidence="16">
    <location>
        <begin position="812"/>
        <end position="930"/>
    </location>
</feature>
<dbReference type="SMART" id="SM00387">
    <property type="entry name" value="HATPase_c"/>
    <property type="match status" value="1"/>
</dbReference>
<evidence type="ECO:0000256" key="12">
    <source>
        <dbReference type="PROSITE-ProRule" id="PRU00110"/>
    </source>
</evidence>
<dbReference type="InterPro" id="IPR000014">
    <property type="entry name" value="PAS"/>
</dbReference>
<evidence type="ECO:0000256" key="13">
    <source>
        <dbReference type="PROSITE-ProRule" id="PRU00169"/>
    </source>
</evidence>
<dbReference type="Gene3D" id="1.20.120.160">
    <property type="entry name" value="HPT domain"/>
    <property type="match status" value="1"/>
</dbReference>
<dbReference type="InterPro" id="IPR011006">
    <property type="entry name" value="CheY-like_superfamily"/>
</dbReference>
<evidence type="ECO:0000256" key="2">
    <source>
        <dbReference type="ARBA" id="ARBA00004651"/>
    </source>
</evidence>
<dbReference type="CDD" id="cd17546">
    <property type="entry name" value="REC_hyHK_CKI1_RcsC-like"/>
    <property type="match status" value="1"/>
</dbReference>
<feature type="domain" description="Histidine kinase" evidence="15">
    <location>
        <begin position="575"/>
        <end position="791"/>
    </location>
</feature>
<feature type="transmembrane region" description="Helical" evidence="14">
    <location>
        <begin position="219"/>
        <end position="244"/>
    </location>
</feature>
<dbReference type="Gene3D" id="3.40.50.2300">
    <property type="match status" value="1"/>
</dbReference>